<keyword evidence="3" id="KW-1185">Reference proteome</keyword>
<evidence type="ECO:0000313" key="3">
    <source>
        <dbReference type="Proteomes" id="UP000719412"/>
    </source>
</evidence>
<reference evidence="2" key="2">
    <citation type="submission" date="2021-08" db="EMBL/GenBank/DDBJ databases">
        <authorList>
            <person name="Eriksson T."/>
        </authorList>
    </citation>
    <scope>NUCLEOTIDE SEQUENCE</scope>
    <source>
        <strain evidence="2">Stoneville</strain>
        <tissue evidence="2">Whole head</tissue>
    </source>
</reference>
<keyword evidence="1" id="KW-1133">Transmembrane helix</keyword>
<reference evidence="2" key="1">
    <citation type="journal article" date="2020" name="J Insects Food Feed">
        <title>The yellow mealworm (Tenebrio molitor) genome: a resource for the emerging insects as food and feed industry.</title>
        <authorList>
            <person name="Eriksson T."/>
            <person name="Andere A."/>
            <person name="Kelstrup H."/>
            <person name="Emery V."/>
            <person name="Picard C."/>
        </authorList>
    </citation>
    <scope>NUCLEOTIDE SEQUENCE</scope>
    <source>
        <strain evidence="2">Stoneville</strain>
        <tissue evidence="2">Whole head</tissue>
    </source>
</reference>
<feature type="transmembrane region" description="Helical" evidence="1">
    <location>
        <begin position="74"/>
        <end position="95"/>
    </location>
</feature>
<dbReference type="AlphaFoldDB" id="A0A8J6LGY9"/>
<evidence type="ECO:0000313" key="2">
    <source>
        <dbReference type="EMBL" id="KAH0821570.1"/>
    </source>
</evidence>
<evidence type="ECO:0000256" key="1">
    <source>
        <dbReference type="SAM" id="Phobius"/>
    </source>
</evidence>
<keyword evidence="1" id="KW-0472">Membrane</keyword>
<proteinExistence type="predicted"/>
<organism evidence="2 3">
    <name type="scientific">Tenebrio molitor</name>
    <name type="common">Yellow mealworm beetle</name>
    <dbReference type="NCBI Taxonomy" id="7067"/>
    <lineage>
        <taxon>Eukaryota</taxon>
        <taxon>Metazoa</taxon>
        <taxon>Ecdysozoa</taxon>
        <taxon>Arthropoda</taxon>
        <taxon>Hexapoda</taxon>
        <taxon>Insecta</taxon>
        <taxon>Pterygota</taxon>
        <taxon>Neoptera</taxon>
        <taxon>Endopterygota</taxon>
        <taxon>Coleoptera</taxon>
        <taxon>Polyphaga</taxon>
        <taxon>Cucujiformia</taxon>
        <taxon>Tenebrionidae</taxon>
        <taxon>Tenebrio</taxon>
    </lineage>
</organism>
<keyword evidence="1" id="KW-0812">Transmembrane</keyword>
<sequence>MVENGNCYFKSSRHIEKVSRSANDKTEYGTGNGAFLIHSGFDLQSSQRLKKCIWNYFHKLGKIKDKEKKRGENVWVFWGSVVFLGTLGVVGGHAAPGESSRFLGVLSSPGGSLGSWDLKTETKHNHKKRGMEIPLRESMSWGVQVSSTVGTGADEGLVGVVQGFRVTFTDASLNSVQEVGKVTSFIQDFVEVLGEGAILGEGDSEVADVRVRGWLVIRIDWNFDGFGLILQVVVQMLMTSRCFWRVLLAAIAFLWLVHMAVSGLRLPQENLCSTQCRTEERRWSLELNGVWIDRGVYEFLDEFVVLDPAEGFLDVQKDRESALPQVGITGGIGVEFKDRVDGELLGPESELRGFFEIFPVMFRRDVGRYKKWAQFNSMTVCGRFLTMDHQQDACQDGAFVDRFRQQVRKQLPVGLLDVGIGPRGPLKEKVGYSGKDLPRSKKVLSPAIIQKIHPELDKSELSTIEVE</sequence>
<gene>
    <name evidence="2" type="ORF">GEV33_001221</name>
</gene>
<accession>A0A8J6LGY9</accession>
<dbReference type="EMBL" id="JABDTM020007256">
    <property type="protein sequence ID" value="KAH0821570.1"/>
    <property type="molecule type" value="Genomic_DNA"/>
</dbReference>
<name>A0A8J6LGY9_TENMO</name>
<dbReference type="Proteomes" id="UP000719412">
    <property type="component" value="Unassembled WGS sequence"/>
</dbReference>
<protein>
    <submittedName>
        <fullName evidence="2">Uncharacterized protein</fullName>
    </submittedName>
</protein>
<comment type="caution">
    <text evidence="2">The sequence shown here is derived from an EMBL/GenBank/DDBJ whole genome shotgun (WGS) entry which is preliminary data.</text>
</comment>